<dbReference type="RefSeq" id="NP_073436.1">
    <property type="nucleotide sequence ID" value="NC_002642.1"/>
</dbReference>
<evidence type="ECO:0000256" key="13">
    <source>
        <dbReference type="ARBA" id="ARBA00034668"/>
    </source>
</evidence>
<evidence type="ECO:0000256" key="11">
    <source>
        <dbReference type="ARBA" id="ARBA00023136"/>
    </source>
</evidence>
<evidence type="ECO:0000256" key="3">
    <source>
        <dbReference type="ARBA" id="ARBA00022521"/>
    </source>
</evidence>
<organism evidence="17 18">
    <name type="scientific">Yaba-like disease virus</name>
    <name type="common">YLDV</name>
    <dbReference type="NCBI Taxonomy" id="132475"/>
    <lineage>
        <taxon>Viruses</taxon>
        <taxon>Varidnaviria</taxon>
        <taxon>Bamfordvirae</taxon>
        <taxon>Nucleocytoviricota</taxon>
        <taxon>Pokkesviricetes</taxon>
        <taxon>Chitovirales</taxon>
        <taxon>Poxviridae</taxon>
        <taxon>Chordopoxvirinae</taxon>
        <taxon>Yatapoxvirus</taxon>
        <taxon>Yatapoxvirus tanapox</taxon>
        <taxon>Tanapox virus</taxon>
    </lineage>
</organism>
<evidence type="ECO:0000313" key="18">
    <source>
        <dbReference type="Proteomes" id="UP000136581"/>
    </source>
</evidence>
<keyword evidence="18" id="KW-1185">Reference proteome</keyword>
<dbReference type="GO" id="GO:0055036">
    <property type="term" value="C:virion membrane"/>
    <property type="evidence" value="ECO:0007669"/>
    <property type="project" value="UniProtKB-SubCell"/>
</dbReference>
<evidence type="ECO:0000256" key="7">
    <source>
        <dbReference type="ARBA" id="ARBA00022879"/>
    </source>
</evidence>
<dbReference type="KEGG" id="vg:918686"/>
<dbReference type="InterPro" id="IPR010367">
    <property type="entry name" value="Poxvirus_G3"/>
</dbReference>
<evidence type="ECO:0000256" key="5">
    <source>
        <dbReference type="ARBA" id="ARBA00022692"/>
    </source>
</evidence>
<dbReference type="EMBL" id="AJ293568">
    <property type="protein sequence ID" value="CAC21289.1"/>
    <property type="molecule type" value="Genomic_DNA"/>
</dbReference>
<evidence type="ECO:0000256" key="6">
    <source>
        <dbReference type="ARBA" id="ARBA00022844"/>
    </source>
</evidence>
<feature type="transmembrane region" description="Helical" evidence="16">
    <location>
        <begin position="6"/>
        <end position="24"/>
    </location>
</feature>
<reference evidence="17 18" key="1">
    <citation type="journal article" date="2001" name="Virology">
        <title>The genome sequence of Yaba-like disease virus, a yatapoxvirus.</title>
        <authorList>
            <person name="Lee H.J."/>
            <person name="Essani K."/>
            <person name="Smith G.L."/>
        </authorList>
    </citation>
    <scope>NUCLEOTIDE SEQUENCE [LARGE SCALE GENOMIC DNA]</scope>
</reference>
<dbReference type="GeneID" id="918686"/>
<evidence type="ECO:0000256" key="12">
    <source>
        <dbReference type="ARBA" id="ARBA00023296"/>
    </source>
</evidence>
<keyword evidence="5 16" id="KW-0812">Transmembrane</keyword>
<keyword evidence="9" id="KW-0735">Signal-anchor</keyword>
<gene>
    <name evidence="17" type="primary">51L</name>
</gene>
<evidence type="ECO:0000256" key="2">
    <source>
        <dbReference type="ARBA" id="ARBA00022506"/>
    </source>
</evidence>
<protein>
    <recommendedName>
        <fullName evidence="15">Entry-fusion complex protein OPG086</fullName>
    </recommendedName>
</protein>
<keyword evidence="4" id="KW-1162">Viral penetration into host cytoplasm</keyword>
<dbReference type="GO" id="GO:0019031">
    <property type="term" value="C:viral envelope"/>
    <property type="evidence" value="ECO:0007669"/>
    <property type="project" value="UniProtKB-KW"/>
</dbReference>
<keyword evidence="10 16" id="KW-1133">Transmembrane helix</keyword>
<name>Q9DHD0_YLDV</name>
<evidence type="ECO:0000256" key="9">
    <source>
        <dbReference type="ARBA" id="ARBA00022968"/>
    </source>
</evidence>
<dbReference type="GO" id="GO:0019064">
    <property type="term" value="P:fusion of virus membrane with host plasma membrane"/>
    <property type="evidence" value="ECO:0007669"/>
    <property type="project" value="UniProtKB-KW"/>
</dbReference>
<evidence type="ECO:0000256" key="8">
    <source>
        <dbReference type="ARBA" id="ARBA00022921"/>
    </source>
</evidence>
<keyword evidence="2" id="KW-1168">Fusion of virus membrane with host membrane</keyword>
<sequence length="111" mass="13031">MASFLVYLLFFIIFIVIAYYINYYPTNKLQIAVKNLNYEYQIYKQQDNEFPQKLSTLFFLDKQKFVGEEVNAYYNSSIGIVTLLTKSKKILFNINFSDDVSALLPILLLSK</sequence>
<keyword evidence="7" id="KW-0261">Viral envelope protein</keyword>
<dbReference type="GO" id="GO:0046718">
    <property type="term" value="P:symbiont entry into host cell"/>
    <property type="evidence" value="ECO:0007669"/>
    <property type="project" value="UniProtKB-KW"/>
</dbReference>
<accession>Q9DHD0</accession>
<evidence type="ECO:0000256" key="1">
    <source>
        <dbReference type="ARBA" id="ARBA00004381"/>
    </source>
</evidence>
<dbReference type="OrthoDB" id="18505at10239"/>
<proteinExistence type="inferred from homology"/>
<evidence type="ECO:0000313" key="17">
    <source>
        <dbReference type="EMBL" id="CAC21289.1"/>
    </source>
</evidence>
<evidence type="ECO:0000256" key="14">
    <source>
        <dbReference type="ARBA" id="ARBA00034771"/>
    </source>
</evidence>
<keyword evidence="12" id="KW-1160">Virus entry into host cell</keyword>
<organismHost>
    <name type="scientific">Homo sapiens</name>
    <name type="common">Human</name>
    <dbReference type="NCBI Taxonomy" id="9606"/>
</organismHost>
<evidence type="ECO:0000256" key="15">
    <source>
        <dbReference type="ARBA" id="ARBA00034891"/>
    </source>
</evidence>
<comment type="similarity">
    <text evidence="14">Belongs to the orthopoxvirus OPG086 family.</text>
</comment>
<dbReference type="Pfam" id="PF06129">
    <property type="entry name" value="Chordopox_G3"/>
    <property type="match status" value="1"/>
</dbReference>
<keyword evidence="8" id="KW-0426">Late protein</keyword>
<organismHost>
    <name type="scientific">Simiiformes</name>
    <dbReference type="NCBI Taxonomy" id="314293"/>
</organismHost>
<evidence type="ECO:0000256" key="16">
    <source>
        <dbReference type="SAM" id="Phobius"/>
    </source>
</evidence>
<comment type="subcellular location">
    <subcellularLocation>
        <location evidence="1">Virion membrane</location>
        <topology evidence="1">Single-pass membrane protein</topology>
    </subcellularLocation>
</comment>
<dbReference type="Proteomes" id="UP000136581">
    <property type="component" value="Segment"/>
</dbReference>
<evidence type="ECO:0000256" key="10">
    <source>
        <dbReference type="ARBA" id="ARBA00022989"/>
    </source>
</evidence>
<comment type="function">
    <text evidence="13">Component of the entry fusion complex (EFC), which consists of 11 proteins. During cell infection, this complex mediates entry of the virion core into the host cytoplasm by a two-step mechanism consisting of lipid mixing of the viral and cellular membranes and subsequent pore formation.</text>
</comment>
<keyword evidence="6" id="KW-0946">Virion</keyword>
<evidence type="ECO:0000256" key="4">
    <source>
        <dbReference type="ARBA" id="ARBA00022595"/>
    </source>
</evidence>
<keyword evidence="11 16" id="KW-0472">Membrane</keyword>
<keyword evidence="3" id="KW-1169">Fusion of virus membrane with host cell membrane</keyword>